<dbReference type="GO" id="GO:0003678">
    <property type="term" value="F:DNA helicase activity"/>
    <property type="evidence" value="ECO:0007669"/>
    <property type="project" value="UniProtKB-UniRule"/>
</dbReference>
<keyword evidence="4 10" id="KW-0378">Hydrolase</keyword>
<evidence type="ECO:0000259" key="11">
    <source>
        <dbReference type="Pfam" id="PF17946"/>
    </source>
</evidence>
<comment type="function">
    <text evidence="10">A helicase/nuclease that prepares dsDNA breaks (DSB) for recombinational DNA repair. Binds to DSBs and unwinds DNA via a highly rapid and processive ATP-dependent bidirectional helicase activity. Unwinds dsDNA until it encounters a Chi (crossover hotspot instigator) sequence from the 3' direction. Cuts ssDNA a few nucleotides 3' to the Chi site. The properties and activities of the enzyme are changed at Chi. The Chi-altered holoenzyme produces a long 3'-ssDNA overhang and facilitates RecA-binding to the ssDNA for homologous DNA recombination and repair. Holoenzyme degrades any linearized DNA that is unable to undergo homologous recombination. In the holoenzyme this subunit recognizes the wild-type Chi sequence, and when added to isolated RecB increases its ATP-dependent helicase processivity.</text>
</comment>
<dbReference type="Gene3D" id="3.40.50.10930">
    <property type="match status" value="1"/>
</dbReference>
<dbReference type="InterPro" id="IPR013986">
    <property type="entry name" value="DExx_box_DNA_helicase_dom_sf"/>
</dbReference>
<comment type="similarity">
    <text evidence="10">Belongs to the RecC family.</text>
</comment>
<evidence type="ECO:0000313" key="12">
    <source>
        <dbReference type="EMBL" id="QAA80725.1"/>
    </source>
</evidence>
<keyword evidence="2 10" id="KW-0547">Nucleotide-binding</keyword>
<keyword evidence="13" id="KW-1185">Reference proteome</keyword>
<dbReference type="InterPro" id="IPR027417">
    <property type="entry name" value="P-loop_NTPase"/>
</dbReference>
<dbReference type="PANTHER" id="PTHR30591">
    <property type="entry name" value="RECBCD ENZYME SUBUNIT RECC"/>
    <property type="match status" value="1"/>
</dbReference>
<organism evidence="12 13">
    <name type="scientific">Aequorivita ciconiae</name>
    <dbReference type="NCBI Taxonomy" id="2494375"/>
    <lineage>
        <taxon>Bacteria</taxon>
        <taxon>Pseudomonadati</taxon>
        <taxon>Bacteroidota</taxon>
        <taxon>Flavobacteriia</taxon>
        <taxon>Flavobacteriales</taxon>
        <taxon>Flavobacteriaceae</taxon>
        <taxon>Aequorivita</taxon>
    </lineage>
</organism>
<dbReference type="GO" id="GO:0000724">
    <property type="term" value="P:double-strand break repair via homologous recombination"/>
    <property type="evidence" value="ECO:0007669"/>
    <property type="project" value="UniProtKB-UniRule"/>
</dbReference>
<evidence type="ECO:0000256" key="4">
    <source>
        <dbReference type="ARBA" id="ARBA00022801"/>
    </source>
</evidence>
<name>A0A410G0D6_9FLAO</name>
<dbReference type="InterPro" id="IPR011335">
    <property type="entry name" value="Restrct_endonuc-II-like"/>
</dbReference>
<dbReference type="GO" id="GO:0003677">
    <property type="term" value="F:DNA binding"/>
    <property type="evidence" value="ECO:0007669"/>
    <property type="project" value="UniProtKB-UniRule"/>
</dbReference>
<dbReference type="Pfam" id="PF17946">
    <property type="entry name" value="RecC_C"/>
    <property type="match status" value="1"/>
</dbReference>
<dbReference type="Proteomes" id="UP000285517">
    <property type="component" value="Chromosome"/>
</dbReference>
<feature type="domain" description="RecC C-terminal" evidence="11">
    <location>
        <begin position="784"/>
        <end position="992"/>
    </location>
</feature>
<accession>A0A410G0D6</accession>
<evidence type="ECO:0000256" key="7">
    <source>
        <dbReference type="ARBA" id="ARBA00022840"/>
    </source>
</evidence>
<keyword evidence="7 10" id="KW-0067">ATP-binding</keyword>
<dbReference type="SUPFAM" id="SSF52540">
    <property type="entry name" value="P-loop containing nucleoside triphosphate hydrolases"/>
    <property type="match status" value="2"/>
</dbReference>
<keyword evidence="8 10" id="KW-0238">DNA-binding</keyword>
<dbReference type="HAMAP" id="MF_01486">
    <property type="entry name" value="RecC"/>
    <property type="match status" value="1"/>
</dbReference>
<keyword evidence="6 10" id="KW-0269">Exonuclease</keyword>
<protein>
    <recommendedName>
        <fullName evidence="10">RecBCD enzyme subunit RecC</fullName>
    </recommendedName>
    <alternativeName>
        <fullName evidence="10">Exonuclease V subunit RecC</fullName>
        <shortName evidence="10">ExoV subunit RecC</shortName>
    </alternativeName>
    <alternativeName>
        <fullName evidence="10">Helicase/nuclease RecBCD subunit RecC</fullName>
    </alternativeName>
</protein>
<evidence type="ECO:0000256" key="6">
    <source>
        <dbReference type="ARBA" id="ARBA00022839"/>
    </source>
</evidence>
<dbReference type="RefSeq" id="WP_128249121.1">
    <property type="nucleotide sequence ID" value="NZ_CP034951.1"/>
</dbReference>
<evidence type="ECO:0000256" key="3">
    <source>
        <dbReference type="ARBA" id="ARBA00022763"/>
    </source>
</evidence>
<evidence type="ECO:0000256" key="9">
    <source>
        <dbReference type="ARBA" id="ARBA00023204"/>
    </source>
</evidence>
<gene>
    <name evidence="10 12" type="primary">recC</name>
    <name evidence="12" type="ORF">EI546_02825</name>
</gene>
<keyword evidence="1 10" id="KW-0540">Nuclease</keyword>
<evidence type="ECO:0000256" key="10">
    <source>
        <dbReference type="HAMAP-Rule" id="MF_01486"/>
    </source>
</evidence>
<evidence type="ECO:0000256" key="8">
    <source>
        <dbReference type="ARBA" id="ARBA00023125"/>
    </source>
</evidence>
<dbReference type="Gene3D" id="3.40.50.300">
    <property type="entry name" value="P-loop containing nucleotide triphosphate hydrolases"/>
    <property type="match status" value="2"/>
</dbReference>
<comment type="miscellaneous">
    <text evidence="10">In the RecBCD complex, RecB has a slow 3'-5' helicase, an exonuclease activity and loads RecA onto ssDNA, RecD has a fast 5'-3' helicase activity, while RecC stimulates the ATPase and processivity of the RecB helicase and contributes to recognition of the Chi site.</text>
</comment>
<dbReference type="Gene3D" id="1.10.10.990">
    <property type="match status" value="1"/>
</dbReference>
<evidence type="ECO:0000313" key="13">
    <source>
        <dbReference type="Proteomes" id="UP000285517"/>
    </source>
</evidence>
<dbReference type="GO" id="GO:0008854">
    <property type="term" value="F:exodeoxyribonuclease V activity"/>
    <property type="evidence" value="ECO:0007669"/>
    <property type="project" value="InterPro"/>
</dbReference>
<keyword evidence="9 10" id="KW-0234">DNA repair</keyword>
<evidence type="ECO:0000256" key="5">
    <source>
        <dbReference type="ARBA" id="ARBA00022806"/>
    </source>
</evidence>
<dbReference type="PIRSF" id="PIRSF000980">
    <property type="entry name" value="RecC"/>
    <property type="match status" value="1"/>
</dbReference>
<dbReference type="PANTHER" id="PTHR30591:SF1">
    <property type="entry name" value="RECBCD ENZYME SUBUNIT RECC"/>
    <property type="match status" value="1"/>
</dbReference>
<evidence type="ECO:0000256" key="2">
    <source>
        <dbReference type="ARBA" id="ARBA00022741"/>
    </source>
</evidence>
<evidence type="ECO:0000256" key="1">
    <source>
        <dbReference type="ARBA" id="ARBA00022722"/>
    </source>
</evidence>
<dbReference type="AlphaFoldDB" id="A0A410G0D6"/>
<dbReference type="OrthoDB" id="9762834at2"/>
<comment type="subunit">
    <text evidence="10">Heterotrimer of RecB, RecC and RecD. All subunits contribute to DNA-binding.</text>
</comment>
<reference evidence="12 13" key="1">
    <citation type="submission" date="2019-01" db="EMBL/GenBank/DDBJ databases">
        <title>Complete genome sequencing of Aequorivita sp. H23M31.</title>
        <authorList>
            <person name="Bae J.-W."/>
        </authorList>
    </citation>
    <scope>NUCLEOTIDE SEQUENCE [LARGE SCALE GENOMIC DNA]</scope>
    <source>
        <strain evidence="12 13">H23M31</strain>
    </source>
</reference>
<keyword evidence="5 10" id="KW-0347">Helicase</keyword>
<proteinExistence type="inferred from homology"/>
<sequence>MPIQLGISNSLKSLVDQLSEQLGKQTSVFQPVYIVTQTAGMNIWLKQQLAQKLGIAANIQFLKPNDAIHLLFKKLSGKYLFQSISAHDLNWLIFDILNEPEFTNRFQKIAEYYNQDGLEGEIKRMALAEKIADLFDQYQVYRAHEMDRWNEGENWESLRGVRDENDEAWQKYIWNRAREIAQDKFSDKTYIGKHILQELENPESVEKLQQEVPALYFFGLSLITEYHLQIIYKVSEYIKVTFLFQNPAPWKYWYEDRSEKIVDFLKHIGKYESYEEAEGNPLLTSWGRLTQNTFKMFFKDDDTLNALEDFGVKEPATDSLLHQVQNSVFNNQKDEIHFSPEQISDGTITLNSCYSPTREVEVLYNYLVHLIDQENENLSARDIIVMVSDIDLYGSYIKAVFDNAPYKFPYTIADESYVVSDTISNALHSILSLGEGQFTSEKVISILDFSAIRRRFQIEDLDSIRRAVDAANIRFGFSGNREDDTDYVSWEYGLNRIMFGLCMHGGEEYGEGESSFYPIDIVEGFDMFNIVRFVHFVRVLKQNIKSRAQSRNITKWVQYVEETLFTFIGEIDENPDEDYILLQNQLEQYNRLDSFYEKNVDYEVFKYNFLPTLANARQSSNFASYGITFCSLIPMRSIPFKVVALLGMDLDKFPRQNRPVSFDLIEKKKQTGDRDIKENDKQLFLDTLLSAEKYFYLSYVGQSSKNNEPIPPSALVDELVDFIATRSENADAVRDNFIQKHPLHGFSKKYNTRENPELYSYLLNNISGEAKPLGEKKEQEFDFDEIELSRLISFLRNPPKGYYQRVLNCYYDDDEVGLEEVEKFNLNHLEKWFFKDMYISDIQEISDAFIDKQRKLGNLPLKNMGTIEIEKVIEEMRTARDAFRGCCGDEEEQSLDINLLINDSVLTGKIHGSFGENLVRYSVSSKSDDRKLAAFIEHLALAAHGESRTLHFVDKTGAIHRATPLSQGEAKEILSNLMSFYTTGHKELLPFHFDFVPKNTKNLKEFYESKLDSYLIVDDFNNRFPDIYVQKAIRAGEFAKEGRFERYEELLELFTDIINNRFEKL</sequence>
<dbReference type="InterPro" id="IPR041500">
    <property type="entry name" value="RecC_C"/>
</dbReference>
<keyword evidence="3 10" id="KW-0227">DNA damage</keyword>
<dbReference type="GO" id="GO:0009338">
    <property type="term" value="C:exodeoxyribonuclease V complex"/>
    <property type="evidence" value="ECO:0007669"/>
    <property type="project" value="InterPro"/>
</dbReference>
<dbReference type="InterPro" id="IPR006697">
    <property type="entry name" value="RecC"/>
</dbReference>
<dbReference type="EMBL" id="CP034951">
    <property type="protein sequence ID" value="QAA80725.1"/>
    <property type="molecule type" value="Genomic_DNA"/>
</dbReference>
<dbReference type="Pfam" id="PF04257">
    <property type="entry name" value="Exonuc_V_gamma"/>
    <property type="match status" value="1"/>
</dbReference>
<dbReference type="GO" id="GO:0005524">
    <property type="term" value="F:ATP binding"/>
    <property type="evidence" value="ECO:0007669"/>
    <property type="project" value="UniProtKB-UniRule"/>
</dbReference>
<dbReference type="SUPFAM" id="SSF52980">
    <property type="entry name" value="Restriction endonuclease-like"/>
    <property type="match status" value="1"/>
</dbReference>
<dbReference type="KEGG" id="aev:EI546_02825"/>
<dbReference type="Gene3D" id="1.10.10.160">
    <property type="match status" value="1"/>
</dbReference>
<dbReference type="NCBIfam" id="TIGR01450">
    <property type="entry name" value="recC"/>
    <property type="match status" value="1"/>
</dbReference>